<keyword evidence="3" id="KW-1185">Reference proteome</keyword>
<keyword evidence="2" id="KW-0347">Helicase</keyword>
<proteinExistence type="predicted"/>
<evidence type="ECO:0000313" key="3">
    <source>
        <dbReference type="Proteomes" id="UP000054845"/>
    </source>
</evidence>
<keyword evidence="2" id="KW-0378">Hydrolase</keyword>
<evidence type="ECO:0000313" key="2">
    <source>
        <dbReference type="EMBL" id="CEH17751.1"/>
    </source>
</evidence>
<dbReference type="AlphaFoldDB" id="A0A0P1BMW0"/>
<dbReference type="OrthoDB" id="1929311at2759"/>
<feature type="compositionally biased region" description="Basic and acidic residues" evidence="1">
    <location>
        <begin position="36"/>
        <end position="45"/>
    </location>
</feature>
<evidence type="ECO:0000256" key="1">
    <source>
        <dbReference type="SAM" id="MobiDB-lite"/>
    </source>
</evidence>
<dbReference type="EMBL" id="CCYA01000265">
    <property type="protein sequence ID" value="CEH17751.1"/>
    <property type="molecule type" value="Genomic_DNA"/>
</dbReference>
<feature type="region of interest" description="Disordered" evidence="1">
    <location>
        <begin position="1"/>
        <end position="97"/>
    </location>
</feature>
<dbReference type="Pfam" id="PF14617">
    <property type="entry name" value="CMS1"/>
    <property type="match status" value="2"/>
</dbReference>
<accession>A0A0P1BMW0</accession>
<organism evidence="2 3">
    <name type="scientific">Ceraceosorus bombacis</name>
    <dbReference type="NCBI Taxonomy" id="401625"/>
    <lineage>
        <taxon>Eukaryota</taxon>
        <taxon>Fungi</taxon>
        <taxon>Dikarya</taxon>
        <taxon>Basidiomycota</taxon>
        <taxon>Ustilaginomycotina</taxon>
        <taxon>Exobasidiomycetes</taxon>
        <taxon>Ceraceosorales</taxon>
        <taxon>Ceraceosoraceae</taxon>
        <taxon>Ceraceosorus</taxon>
    </lineage>
</organism>
<feature type="compositionally biased region" description="Basic residues" evidence="1">
    <location>
        <begin position="69"/>
        <end position="85"/>
    </location>
</feature>
<dbReference type="InterPro" id="IPR032704">
    <property type="entry name" value="Cms1"/>
</dbReference>
<keyword evidence="2" id="KW-0547">Nucleotide-binding</keyword>
<sequence>MADALDDDEYLDRASTSPSPAVVGATLDVGSDQDEAGPKSADEPRAALISKRKRSADASGKGMDEVAKKAKKKQKQKARDKARKAQRNEVRSEMTALGGPGRLPCDLQADYLRKVMRKCKFLEKQSDLELNEVAISQKNLVETTDFVQERTDDTLVEFIRAVSPSTAAILDNLQAHEVQPAQPVCLVVTGNAMRAADLCRSLRAFLGSRAGPEEKSQESSGAGQKQKSNKSAKKREASCKAERGKLTVAKLFARHFKLKEHVEWLKDNKIPLAAGTPQRLRALLETENSHSAESEPASALDLSKLQLLVLDVTWRDEKERGLLEGFETRDETVRLLICDQLRSKIAQNVRIALF</sequence>
<reference evidence="3" key="1">
    <citation type="submission" date="2014-09" db="EMBL/GenBank/DDBJ databases">
        <authorList>
            <person name="Sharma Rahul"/>
            <person name="Thines Marco"/>
        </authorList>
    </citation>
    <scope>NUCLEOTIDE SEQUENCE [LARGE SCALE GENOMIC DNA]</scope>
</reference>
<dbReference type="GO" id="GO:0004386">
    <property type="term" value="F:helicase activity"/>
    <property type="evidence" value="ECO:0007669"/>
    <property type="project" value="UniProtKB-KW"/>
</dbReference>
<dbReference type="PANTHER" id="PTHR24030">
    <property type="entry name" value="PROTEIN CMSS1"/>
    <property type="match status" value="1"/>
</dbReference>
<dbReference type="Proteomes" id="UP000054845">
    <property type="component" value="Unassembled WGS sequence"/>
</dbReference>
<dbReference type="GO" id="GO:0030686">
    <property type="term" value="C:90S preribosome"/>
    <property type="evidence" value="ECO:0007669"/>
    <property type="project" value="TreeGrafter"/>
</dbReference>
<keyword evidence="2" id="KW-0067">ATP-binding</keyword>
<dbReference type="GO" id="GO:0005634">
    <property type="term" value="C:nucleus"/>
    <property type="evidence" value="ECO:0007669"/>
    <property type="project" value="TreeGrafter"/>
</dbReference>
<name>A0A0P1BMW0_9BASI</name>
<protein>
    <submittedName>
        <fullName evidence="2">Predicted DEAD-box-containing helicase</fullName>
    </submittedName>
</protein>
<dbReference type="PANTHER" id="PTHR24030:SF0">
    <property type="entry name" value="PROTEIN CMSS1"/>
    <property type="match status" value="1"/>
</dbReference>
<feature type="region of interest" description="Disordered" evidence="1">
    <location>
        <begin position="210"/>
        <end position="239"/>
    </location>
</feature>
<dbReference type="STRING" id="401625.A0A0P1BMW0"/>
<feature type="compositionally biased region" description="Acidic residues" evidence="1">
    <location>
        <begin position="1"/>
        <end position="10"/>
    </location>
</feature>